<keyword evidence="2" id="KW-0472">Membrane</keyword>
<evidence type="ECO:0000256" key="1">
    <source>
        <dbReference type="SAM" id="MobiDB-lite"/>
    </source>
</evidence>
<dbReference type="Proteomes" id="UP001239445">
    <property type="component" value="Unassembled WGS sequence"/>
</dbReference>
<evidence type="ECO:0000313" key="4">
    <source>
        <dbReference type="Proteomes" id="UP001239445"/>
    </source>
</evidence>
<keyword evidence="2" id="KW-1133">Transmembrane helix</keyword>
<evidence type="ECO:0000256" key="2">
    <source>
        <dbReference type="SAM" id="Phobius"/>
    </source>
</evidence>
<evidence type="ECO:0000313" key="3">
    <source>
        <dbReference type="EMBL" id="KAK1757464.1"/>
    </source>
</evidence>
<dbReference type="AlphaFoldDB" id="A0AAJ0BFS8"/>
<keyword evidence="2" id="KW-0812">Transmembrane</keyword>
<organism evidence="3 4">
    <name type="scientific">Echria macrotheca</name>
    <dbReference type="NCBI Taxonomy" id="438768"/>
    <lineage>
        <taxon>Eukaryota</taxon>
        <taxon>Fungi</taxon>
        <taxon>Dikarya</taxon>
        <taxon>Ascomycota</taxon>
        <taxon>Pezizomycotina</taxon>
        <taxon>Sordariomycetes</taxon>
        <taxon>Sordariomycetidae</taxon>
        <taxon>Sordariales</taxon>
        <taxon>Schizotheciaceae</taxon>
        <taxon>Echria</taxon>
    </lineage>
</organism>
<reference evidence="3" key="1">
    <citation type="submission" date="2023-06" db="EMBL/GenBank/DDBJ databases">
        <title>Genome-scale phylogeny and comparative genomics of the fungal order Sordariales.</title>
        <authorList>
            <consortium name="Lawrence Berkeley National Laboratory"/>
            <person name="Hensen N."/>
            <person name="Bonometti L."/>
            <person name="Westerberg I."/>
            <person name="Brannstrom I.O."/>
            <person name="Guillou S."/>
            <person name="Cros-Aarteil S."/>
            <person name="Calhoun S."/>
            <person name="Haridas S."/>
            <person name="Kuo A."/>
            <person name="Mondo S."/>
            <person name="Pangilinan J."/>
            <person name="Riley R."/>
            <person name="Labutti K."/>
            <person name="Andreopoulos B."/>
            <person name="Lipzen A."/>
            <person name="Chen C."/>
            <person name="Yanf M."/>
            <person name="Daum C."/>
            <person name="Ng V."/>
            <person name="Clum A."/>
            <person name="Steindorff A."/>
            <person name="Ohm R."/>
            <person name="Martin F."/>
            <person name="Silar P."/>
            <person name="Natvig D."/>
            <person name="Lalanne C."/>
            <person name="Gautier V."/>
            <person name="Ament-Velasquez S.L."/>
            <person name="Kruys A."/>
            <person name="Hutchinson M.I."/>
            <person name="Powell A.J."/>
            <person name="Barry K."/>
            <person name="Miller A.N."/>
            <person name="Grigoriev I.V."/>
            <person name="Debuchy R."/>
            <person name="Gladieux P."/>
            <person name="Thoren M.H."/>
            <person name="Johannesson H."/>
        </authorList>
    </citation>
    <scope>NUCLEOTIDE SEQUENCE</scope>
    <source>
        <strain evidence="3">PSN4</strain>
    </source>
</reference>
<protein>
    <submittedName>
        <fullName evidence="3">Uncharacterized protein</fullName>
    </submittedName>
</protein>
<gene>
    <name evidence="3" type="ORF">QBC47DRAFT_340205</name>
</gene>
<comment type="caution">
    <text evidence="3">The sequence shown here is derived from an EMBL/GenBank/DDBJ whole genome shotgun (WGS) entry which is preliminary data.</text>
</comment>
<name>A0AAJ0BFS8_9PEZI</name>
<proteinExistence type="predicted"/>
<accession>A0AAJ0BFS8</accession>
<feature type="transmembrane region" description="Helical" evidence="2">
    <location>
        <begin position="343"/>
        <end position="362"/>
    </location>
</feature>
<feature type="compositionally biased region" description="Polar residues" evidence="1">
    <location>
        <begin position="164"/>
        <end position="186"/>
    </location>
</feature>
<sequence length="440" mass="47824">MRHLSPSGSGLRLCQLCEFANRQPVRFAKTPFVSLYAGRRLAKLPTDIARRPNSSRLFATSAPCLKAKRTRATLAPQNEEPRFVGRKADQPEGQLGTADLAKLATAVDHLKKTFLDHPGIPSEEVTLIALRNCADLGTRLTSDAQDLPSEEPESSHLLHLDPAGSTQGSGALKATQTNATPSSTRPQDLVGKISDAAYEIITYPAVVITPQVLSEYVGLQARLGKPESLPQVLELYATKPKPRLVNGSIQYVEQNPDMPNKAIDASIVEKALDAAIEARNLDVAVGVVESTYATKASRRLRLLLKALLPAGAVALTPVLVYLIASKLAVLQNTMDQYTATNVAFAAILAYVGFTATIGAVAVSTANDQMRRVTWAPGIPLRHRWLRENERAAFDKIACGFGFSEVLRHGEEQGEEFQLLREFLLRRGMILDAVELMPGMT</sequence>
<feature type="transmembrane region" description="Helical" evidence="2">
    <location>
        <begin position="302"/>
        <end position="323"/>
    </location>
</feature>
<feature type="region of interest" description="Disordered" evidence="1">
    <location>
        <begin position="143"/>
        <end position="188"/>
    </location>
</feature>
<dbReference type="EMBL" id="MU839830">
    <property type="protein sequence ID" value="KAK1757464.1"/>
    <property type="molecule type" value="Genomic_DNA"/>
</dbReference>
<keyword evidence="4" id="KW-1185">Reference proteome</keyword>